<name>A0A9D4W2V4_PEA</name>
<dbReference type="GO" id="GO:0016020">
    <property type="term" value="C:membrane"/>
    <property type="evidence" value="ECO:0007669"/>
    <property type="project" value="UniProtKB-SubCell"/>
</dbReference>
<dbReference type="EMBL" id="JAMSHJ010000006">
    <property type="protein sequence ID" value="KAI5394710.1"/>
    <property type="molecule type" value="Genomic_DNA"/>
</dbReference>
<evidence type="ECO:0000259" key="14">
    <source>
        <dbReference type="PROSITE" id="PS50939"/>
    </source>
</evidence>
<feature type="domain" description="Cytochrome b561" evidence="14">
    <location>
        <begin position="15"/>
        <end position="214"/>
    </location>
</feature>
<keyword evidence="4" id="KW-0349">Heme</keyword>
<feature type="transmembrane region" description="Helical" evidence="13">
    <location>
        <begin position="193"/>
        <end position="215"/>
    </location>
</feature>
<dbReference type="PROSITE" id="PS50939">
    <property type="entry name" value="CYTOCHROME_B561"/>
    <property type="match status" value="1"/>
</dbReference>
<evidence type="ECO:0000256" key="9">
    <source>
        <dbReference type="ARBA" id="ARBA00023004"/>
    </source>
</evidence>
<feature type="transmembrane region" description="Helical" evidence="13">
    <location>
        <begin position="124"/>
        <end position="143"/>
    </location>
</feature>
<dbReference type="InterPro" id="IPR006593">
    <property type="entry name" value="Cyt_b561/ferric_Rdtase_TM"/>
</dbReference>
<feature type="transmembrane region" description="Helical" evidence="13">
    <location>
        <begin position="12"/>
        <end position="34"/>
    </location>
</feature>
<dbReference type="PANTHER" id="PTHR10106:SF43">
    <property type="entry name" value="CYTOCHROME B561 FAMILY PROTEIN, EXPRESSED"/>
    <property type="match status" value="1"/>
</dbReference>
<accession>A0A9D4W2V4</accession>
<keyword evidence="6" id="KW-0479">Metal-binding</keyword>
<keyword evidence="16" id="KW-1185">Reference proteome</keyword>
<dbReference type="Pfam" id="PF03188">
    <property type="entry name" value="Cytochrom_B561"/>
    <property type="match status" value="1"/>
</dbReference>
<gene>
    <name evidence="15" type="ORF">KIW84_061366</name>
</gene>
<dbReference type="Gramene" id="Psat06G0136600-T1">
    <property type="protein sequence ID" value="KAI5394710.1"/>
    <property type="gene ID" value="KIW84_061366"/>
</dbReference>
<evidence type="ECO:0000256" key="2">
    <source>
        <dbReference type="ARBA" id="ARBA00004141"/>
    </source>
</evidence>
<evidence type="ECO:0000256" key="12">
    <source>
        <dbReference type="ARBA" id="ARBA00051575"/>
    </source>
</evidence>
<evidence type="ECO:0000256" key="8">
    <source>
        <dbReference type="ARBA" id="ARBA00022989"/>
    </source>
</evidence>
<evidence type="ECO:0000256" key="11">
    <source>
        <dbReference type="ARBA" id="ARBA00024225"/>
    </source>
</evidence>
<evidence type="ECO:0000256" key="13">
    <source>
        <dbReference type="SAM" id="Phobius"/>
    </source>
</evidence>
<dbReference type="Proteomes" id="UP001058974">
    <property type="component" value="Chromosome 6"/>
</dbReference>
<evidence type="ECO:0000256" key="1">
    <source>
        <dbReference type="ARBA" id="ARBA00001970"/>
    </source>
</evidence>
<keyword evidence="5 13" id="KW-0812">Transmembrane</keyword>
<evidence type="ECO:0000313" key="15">
    <source>
        <dbReference type="EMBL" id="KAI5394710.1"/>
    </source>
</evidence>
<evidence type="ECO:0000256" key="6">
    <source>
        <dbReference type="ARBA" id="ARBA00022723"/>
    </source>
</evidence>
<comment type="catalytic activity">
    <reaction evidence="12">
        <text>Fe(3+)(out) + L-ascorbate(in) = monodehydro-L-ascorbate radical(in) + Fe(2+)(out) + H(+)</text>
        <dbReference type="Rhea" id="RHEA:30403"/>
        <dbReference type="ChEBI" id="CHEBI:15378"/>
        <dbReference type="ChEBI" id="CHEBI:29033"/>
        <dbReference type="ChEBI" id="CHEBI:29034"/>
        <dbReference type="ChEBI" id="CHEBI:38290"/>
        <dbReference type="ChEBI" id="CHEBI:59513"/>
        <dbReference type="EC" id="7.2.1.3"/>
    </reaction>
</comment>
<comment type="subcellular location">
    <subcellularLocation>
        <location evidence="2">Membrane</location>
        <topology evidence="2">Multi-pass membrane protein</topology>
    </subcellularLocation>
</comment>
<evidence type="ECO:0000256" key="7">
    <source>
        <dbReference type="ARBA" id="ARBA00022982"/>
    </source>
</evidence>
<dbReference type="Gene3D" id="1.20.120.1770">
    <property type="match status" value="1"/>
</dbReference>
<proteinExistence type="predicted"/>
<feature type="transmembrane region" description="Helical" evidence="13">
    <location>
        <begin position="86"/>
        <end position="104"/>
    </location>
</feature>
<comment type="caution">
    <text evidence="15">The sequence shown here is derived from an EMBL/GenBank/DDBJ whole genome shotgun (WGS) entry which is preliminary data.</text>
</comment>
<protein>
    <recommendedName>
        <fullName evidence="11">ascorbate ferrireductase (transmembrane)</fullName>
        <ecNumber evidence="11">7.2.1.3</ecNumber>
    </recommendedName>
</protein>
<keyword evidence="7" id="KW-0249">Electron transport</keyword>
<evidence type="ECO:0000256" key="4">
    <source>
        <dbReference type="ARBA" id="ARBA00022617"/>
    </source>
</evidence>
<evidence type="ECO:0000256" key="10">
    <source>
        <dbReference type="ARBA" id="ARBA00023136"/>
    </source>
</evidence>
<evidence type="ECO:0000313" key="16">
    <source>
        <dbReference type="Proteomes" id="UP001058974"/>
    </source>
</evidence>
<dbReference type="FunFam" id="1.20.120.1770:FF:000001">
    <property type="entry name" value="Cytochrome b reductase 1"/>
    <property type="match status" value="1"/>
</dbReference>
<reference evidence="15 16" key="1">
    <citation type="journal article" date="2022" name="Nat. Genet.">
        <title>Improved pea reference genome and pan-genome highlight genomic features and evolutionary characteristics.</title>
        <authorList>
            <person name="Yang T."/>
            <person name="Liu R."/>
            <person name="Luo Y."/>
            <person name="Hu S."/>
            <person name="Wang D."/>
            <person name="Wang C."/>
            <person name="Pandey M.K."/>
            <person name="Ge S."/>
            <person name="Xu Q."/>
            <person name="Li N."/>
            <person name="Li G."/>
            <person name="Huang Y."/>
            <person name="Saxena R.K."/>
            <person name="Ji Y."/>
            <person name="Li M."/>
            <person name="Yan X."/>
            <person name="He Y."/>
            <person name="Liu Y."/>
            <person name="Wang X."/>
            <person name="Xiang C."/>
            <person name="Varshney R.K."/>
            <person name="Ding H."/>
            <person name="Gao S."/>
            <person name="Zong X."/>
        </authorList>
    </citation>
    <scope>NUCLEOTIDE SEQUENCE [LARGE SCALE GENOMIC DNA]</scope>
    <source>
        <strain evidence="15 16">cv. Zhongwan 6</strain>
    </source>
</reference>
<feature type="transmembrane region" description="Helical" evidence="13">
    <location>
        <begin position="155"/>
        <end position="173"/>
    </location>
</feature>
<evidence type="ECO:0000256" key="3">
    <source>
        <dbReference type="ARBA" id="ARBA00022448"/>
    </source>
</evidence>
<dbReference type="InterPro" id="IPR043205">
    <property type="entry name" value="CYB561/CYBRD1-like"/>
</dbReference>
<keyword evidence="9" id="KW-0408">Iron</keyword>
<organism evidence="15 16">
    <name type="scientific">Pisum sativum</name>
    <name type="common">Garden pea</name>
    <name type="synonym">Lathyrus oleraceus</name>
    <dbReference type="NCBI Taxonomy" id="3888"/>
    <lineage>
        <taxon>Eukaryota</taxon>
        <taxon>Viridiplantae</taxon>
        <taxon>Streptophyta</taxon>
        <taxon>Embryophyta</taxon>
        <taxon>Tracheophyta</taxon>
        <taxon>Spermatophyta</taxon>
        <taxon>Magnoliopsida</taxon>
        <taxon>eudicotyledons</taxon>
        <taxon>Gunneridae</taxon>
        <taxon>Pentapetalae</taxon>
        <taxon>rosids</taxon>
        <taxon>fabids</taxon>
        <taxon>Fabales</taxon>
        <taxon>Fabaceae</taxon>
        <taxon>Papilionoideae</taxon>
        <taxon>50 kb inversion clade</taxon>
        <taxon>NPAAA clade</taxon>
        <taxon>Hologalegina</taxon>
        <taxon>IRL clade</taxon>
        <taxon>Fabeae</taxon>
        <taxon>Lathyrus</taxon>
    </lineage>
</organism>
<dbReference type="OrthoDB" id="907479at2759"/>
<evidence type="ECO:0000256" key="5">
    <source>
        <dbReference type="ARBA" id="ARBA00022692"/>
    </source>
</evidence>
<comment type="cofactor">
    <cofactor evidence="1">
        <name>heme b</name>
        <dbReference type="ChEBI" id="CHEBI:60344"/>
    </cofactor>
</comment>
<dbReference type="AlphaFoldDB" id="A0A9D4W2V4"/>
<keyword evidence="8 13" id="KW-1133">Transmembrane helix</keyword>
<dbReference type="PANTHER" id="PTHR10106">
    <property type="entry name" value="CYTOCHROME B561-RELATED"/>
    <property type="match status" value="1"/>
</dbReference>
<dbReference type="GO" id="GO:0140571">
    <property type="term" value="F:transmembrane ascorbate ferrireductase activity"/>
    <property type="evidence" value="ECO:0007669"/>
    <property type="project" value="UniProtKB-EC"/>
</dbReference>
<dbReference type="GO" id="GO:0046872">
    <property type="term" value="F:metal ion binding"/>
    <property type="evidence" value="ECO:0007669"/>
    <property type="project" value="UniProtKB-KW"/>
</dbReference>
<keyword evidence="3" id="KW-0813">Transport</keyword>
<feature type="transmembrane region" description="Helical" evidence="13">
    <location>
        <begin position="54"/>
        <end position="74"/>
    </location>
</feature>
<dbReference type="SMART" id="SM00665">
    <property type="entry name" value="B561"/>
    <property type="match status" value="1"/>
</dbReference>
<dbReference type="EC" id="7.2.1.3" evidence="11"/>
<sequence>MPRGFQIRATSVTIFAHLLFIAITTLVLVWLFHFREGVAFNSSNKLKIFNLHPLVMVIGFILVGGEAIITYKFIPGKRSSGKVVHLLLHLIALLSGVLGIIAVFKSKKEAGLPDMYSLHSWLGISAISAFGFQYILAFFAYFFPGADASTRATLLPWHKFLGIVIFLLAVGTAETGLVEYFKFLELFRNQEALIVNFTGLLLFLFAVFVSLSVILPRNY</sequence>
<keyword evidence="10 13" id="KW-0472">Membrane</keyword>